<name>A0A370L9I0_9HYPH</name>
<evidence type="ECO:0000313" key="1">
    <source>
        <dbReference type="EMBL" id="RDJ27985.1"/>
    </source>
</evidence>
<keyword evidence="2" id="KW-1185">Reference proteome</keyword>
<dbReference type="AlphaFoldDB" id="A0A370L9I0"/>
<accession>A0A370L9I0</accession>
<comment type="caution">
    <text evidence="1">The sequence shown here is derived from an EMBL/GenBank/DDBJ whole genome shotgun (WGS) entry which is preliminary data.</text>
</comment>
<dbReference type="RefSeq" id="WP_114828110.1">
    <property type="nucleotide sequence ID" value="NZ_QQTO01000037.1"/>
</dbReference>
<reference evidence="2" key="1">
    <citation type="submission" date="2018-07" db="EMBL/GenBank/DDBJ databases">
        <authorList>
            <person name="Safronova V.I."/>
            <person name="Chirak E.R."/>
            <person name="Sazanova A.L."/>
        </authorList>
    </citation>
    <scope>NUCLEOTIDE SEQUENCE [LARGE SCALE GENOMIC DNA]</scope>
    <source>
        <strain evidence="2">RCAM04685</strain>
    </source>
</reference>
<proteinExistence type="predicted"/>
<evidence type="ECO:0000313" key="2">
    <source>
        <dbReference type="Proteomes" id="UP000255207"/>
    </source>
</evidence>
<protein>
    <submittedName>
        <fullName evidence="1">Uncharacterized protein</fullName>
    </submittedName>
</protein>
<sequence>MRRTANSRFTSKNYDITYDHAIPLATLWQGLRTCIVDAAEMNSFLELHVAGVVLLKAENAKLNKCGLRSSMPPGAPAYDKLARYRHADIAFEPADEARLKIHNPN</sequence>
<dbReference type="EMBL" id="QQTP01000002">
    <property type="protein sequence ID" value="RDJ27985.1"/>
    <property type="molecule type" value="Genomic_DNA"/>
</dbReference>
<organism evidence="1 2">
    <name type="scientific">Bosea caraganae</name>
    <dbReference type="NCBI Taxonomy" id="2763117"/>
    <lineage>
        <taxon>Bacteria</taxon>
        <taxon>Pseudomonadati</taxon>
        <taxon>Pseudomonadota</taxon>
        <taxon>Alphaproteobacteria</taxon>
        <taxon>Hyphomicrobiales</taxon>
        <taxon>Boseaceae</taxon>
        <taxon>Bosea</taxon>
    </lineage>
</organism>
<dbReference type="Proteomes" id="UP000255207">
    <property type="component" value="Unassembled WGS sequence"/>
</dbReference>
<gene>
    <name evidence="1" type="ORF">DWE98_05105</name>
</gene>